<dbReference type="NCBIfam" id="TIGR01378">
    <property type="entry name" value="thi_PPkinase"/>
    <property type="match status" value="1"/>
</dbReference>
<dbReference type="GO" id="GO:0030975">
    <property type="term" value="F:thiamine binding"/>
    <property type="evidence" value="ECO:0007669"/>
    <property type="project" value="InterPro"/>
</dbReference>
<evidence type="ECO:0000256" key="1">
    <source>
        <dbReference type="ARBA" id="ARBA00022679"/>
    </source>
</evidence>
<dbReference type="PANTHER" id="PTHR41299:SF1">
    <property type="entry name" value="THIAMINE PYROPHOSPHOKINASE"/>
    <property type="match status" value="1"/>
</dbReference>
<keyword evidence="4" id="KW-0067">ATP-binding</keyword>
<dbReference type="PANTHER" id="PTHR41299">
    <property type="entry name" value="THIAMINE PYROPHOSPHOKINASE"/>
    <property type="match status" value="1"/>
</dbReference>
<dbReference type="InterPro" id="IPR007371">
    <property type="entry name" value="TPK_catalytic"/>
</dbReference>
<dbReference type="InterPro" id="IPR007373">
    <property type="entry name" value="Thiamin_PyroPKinase_B1-bd"/>
</dbReference>
<feature type="domain" description="Thiamin pyrophosphokinase catalytic" evidence="6">
    <location>
        <begin position="9"/>
        <end position="105"/>
    </location>
</feature>
<accession>A0A1Y5RGI7</accession>
<dbReference type="GO" id="GO:0006772">
    <property type="term" value="P:thiamine metabolic process"/>
    <property type="evidence" value="ECO:0007669"/>
    <property type="project" value="UniProtKB-UniRule"/>
</dbReference>
<keyword evidence="1" id="KW-0808">Transferase</keyword>
<name>A0A1Y5RGI7_9RHOB</name>
<dbReference type="EMBL" id="FWFQ01000002">
    <property type="protein sequence ID" value="SLN16916.1"/>
    <property type="molecule type" value="Genomic_DNA"/>
</dbReference>
<sequence>MDNAAVCALLEMAPNLFAADGGGAASARAAGHWPQAVIGDMDSLDAPLRRDLEAAGVALMPVAEQDSTDFEKCLQRLRAPLILCLGFTGGRLDHELAALHALAAFPAQPAILVGARDVIFRVPPALELDLAAGTRVSLFPMGPARGASSGLKWPIDGIDFAPGVRIGTSNCALGPVSLRIARGEMLVILPRRCLPEAARGLRAAHGG</sequence>
<evidence type="ECO:0000256" key="5">
    <source>
        <dbReference type="NCBIfam" id="TIGR01378"/>
    </source>
</evidence>
<proteinExistence type="predicted"/>
<dbReference type="InterPro" id="IPR036759">
    <property type="entry name" value="TPK_catalytic_sf"/>
</dbReference>
<evidence type="ECO:0000256" key="4">
    <source>
        <dbReference type="ARBA" id="ARBA00022840"/>
    </source>
</evidence>
<dbReference type="Proteomes" id="UP000193409">
    <property type="component" value="Unassembled WGS sequence"/>
</dbReference>
<evidence type="ECO:0000313" key="9">
    <source>
        <dbReference type="Proteomes" id="UP000193409"/>
    </source>
</evidence>
<dbReference type="InterPro" id="IPR053149">
    <property type="entry name" value="TPK"/>
</dbReference>
<dbReference type="InterPro" id="IPR036371">
    <property type="entry name" value="TPK_B1-bd_sf"/>
</dbReference>
<dbReference type="InterPro" id="IPR006282">
    <property type="entry name" value="Thi_PPkinase"/>
</dbReference>
<evidence type="ECO:0000313" key="8">
    <source>
        <dbReference type="EMBL" id="SLN16916.1"/>
    </source>
</evidence>
<dbReference type="GO" id="GO:0004788">
    <property type="term" value="F:thiamine diphosphokinase activity"/>
    <property type="evidence" value="ECO:0007669"/>
    <property type="project" value="UniProtKB-UniRule"/>
</dbReference>
<feature type="domain" description="Thiamin pyrophosphokinase thiamin-binding" evidence="7">
    <location>
        <begin position="131"/>
        <end position="173"/>
    </location>
</feature>
<keyword evidence="2" id="KW-0547">Nucleotide-binding</keyword>
<dbReference type="Gene3D" id="3.40.50.10240">
    <property type="entry name" value="Thiamin pyrophosphokinase, catalytic domain"/>
    <property type="match status" value="1"/>
</dbReference>
<keyword evidence="9" id="KW-1185">Reference proteome</keyword>
<evidence type="ECO:0000259" key="7">
    <source>
        <dbReference type="Pfam" id="PF04265"/>
    </source>
</evidence>
<reference evidence="8 9" key="1">
    <citation type="submission" date="2017-03" db="EMBL/GenBank/DDBJ databases">
        <authorList>
            <person name="Afonso C.L."/>
            <person name="Miller P.J."/>
            <person name="Scott M.A."/>
            <person name="Spackman E."/>
            <person name="Goraichik I."/>
            <person name="Dimitrov K.M."/>
            <person name="Suarez D.L."/>
            <person name="Swayne D.E."/>
        </authorList>
    </citation>
    <scope>NUCLEOTIDE SEQUENCE [LARGE SCALE GENOMIC DNA]</scope>
    <source>
        <strain evidence="8 9">CECT 7680</strain>
    </source>
</reference>
<dbReference type="GO" id="GO:0009229">
    <property type="term" value="P:thiamine diphosphate biosynthetic process"/>
    <property type="evidence" value="ECO:0007669"/>
    <property type="project" value="InterPro"/>
</dbReference>
<gene>
    <name evidence="8" type="ORF">PSA7680_00516</name>
</gene>
<dbReference type="CDD" id="cd07995">
    <property type="entry name" value="TPK"/>
    <property type="match status" value="1"/>
</dbReference>
<evidence type="ECO:0000256" key="2">
    <source>
        <dbReference type="ARBA" id="ARBA00022741"/>
    </source>
</evidence>
<dbReference type="EC" id="2.7.6.2" evidence="5"/>
<dbReference type="AlphaFoldDB" id="A0A1Y5RGI7"/>
<dbReference type="SUPFAM" id="SSF63862">
    <property type="entry name" value="Thiamin pyrophosphokinase, substrate-binding domain"/>
    <property type="match status" value="1"/>
</dbReference>
<protein>
    <recommendedName>
        <fullName evidence="5">Thiamine diphosphokinase</fullName>
        <ecNumber evidence="5">2.7.6.2</ecNumber>
    </recommendedName>
</protein>
<keyword evidence="3 8" id="KW-0418">Kinase</keyword>
<evidence type="ECO:0000256" key="3">
    <source>
        <dbReference type="ARBA" id="ARBA00022777"/>
    </source>
</evidence>
<dbReference type="SUPFAM" id="SSF63999">
    <property type="entry name" value="Thiamin pyrophosphokinase, catalytic domain"/>
    <property type="match status" value="1"/>
</dbReference>
<dbReference type="Pfam" id="PF04265">
    <property type="entry name" value="TPK_B1_binding"/>
    <property type="match status" value="1"/>
</dbReference>
<dbReference type="Pfam" id="PF04263">
    <property type="entry name" value="TPK_catalytic"/>
    <property type="match status" value="1"/>
</dbReference>
<dbReference type="GO" id="GO:0016301">
    <property type="term" value="F:kinase activity"/>
    <property type="evidence" value="ECO:0007669"/>
    <property type="project" value="UniProtKB-KW"/>
</dbReference>
<organism evidence="8 9">
    <name type="scientific">Pseudoruegeria aquimaris</name>
    <dbReference type="NCBI Taxonomy" id="393663"/>
    <lineage>
        <taxon>Bacteria</taxon>
        <taxon>Pseudomonadati</taxon>
        <taxon>Pseudomonadota</taxon>
        <taxon>Alphaproteobacteria</taxon>
        <taxon>Rhodobacterales</taxon>
        <taxon>Roseobacteraceae</taxon>
        <taxon>Pseudoruegeria</taxon>
    </lineage>
</organism>
<evidence type="ECO:0000259" key="6">
    <source>
        <dbReference type="Pfam" id="PF04263"/>
    </source>
</evidence>
<dbReference type="GO" id="GO:0005524">
    <property type="term" value="F:ATP binding"/>
    <property type="evidence" value="ECO:0007669"/>
    <property type="project" value="UniProtKB-KW"/>
</dbReference>